<dbReference type="RefSeq" id="WP_249311074.1">
    <property type="nucleotide sequence ID" value="NZ_JACRSU010000001.1"/>
</dbReference>
<feature type="binding site" evidence="9">
    <location>
        <position position="123"/>
    </location>
    <ligand>
        <name>NADPH</name>
        <dbReference type="ChEBI" id="CHEBI:57783"/>
    </ligand>
</feature>
<dbReference type="GO" id="GO:0070402">
    <property type="term" value="F:NADPH binding"/>
    <property type="evidence" value="ECO:0007669"/>
    <property type="project" value="InterPro"/>
</dbReference>
<feature type="binding site" evidence="9">
    <location>
        <position position="220"/>
    </location>
    <ligand>
        <name>1-deoxy-D-xylulose 5-phosphate</name>
        <dbReference type="ChEBI" id="CHEBI:57792"/>
    </ligand>
</feature>
<dbReference type="SUPFAM" id="SSF69055">
    <property type="entry name" value="1-deoxy-D-xylulose-5-phosphate reductoisomerase, C-terminal domain"/>
    <property type="match status" value="1"/>
</dbReference>
<dbReference type="SUPFAM" id="SSF51735">
    <property type="entry name" value="NAD(P)-binding Rossmann-fold domains"/>
    <property type="match status" value="1"/>
</dbReference>
<dbReference type="EC" id="1.1.1.267" evidence="9"/>
<name>A0A926HY89_9FIRM</name>
<evidence type="ECO:0000313" key="14">
    <source>
        <dbReference type="Proteomes" id="UP000611762"/>
    </source>
</evidence>
<feature type="binding site" evidence="9">
    <location>
        <position position="219"/>
    </location>
    <ligand>
        <name>1-deoxy-D-xylulose 5-phosphate</name>
        <dbReference type="ChEBI" id="CHEBI:57792"/>
    </ligand>
</feature>
<feature type="binding site" evidence="9">
    <location>
        <position position="178"/>
    </location>
    <ligand>
        <name>1-deoxy-D-xylulose 5-phosphate</name>
        <dbReference type="ChEBI" id="CHEBI:57792"/>
    </ligand>
</feature>
<feature type="binding site" evidence="9">
    <location>
        <position position="201"/>
    </location>
    <ligand>
        <name>1-deoxy-D-xylulose 5-phosphate</name>
        <dbReference type="ChEBI" id="CHEBI:57792"/>
    </ligand>
</feature>
<keyword evidence="5 9" id="KW-0560">Oxidoreductase</keyword>
<dbReference type="SUPFAM" id="SSF55347">
    <property type="entry name" value="Glyceraldehyde-3-phosphate dehydrogenase-like, C-terminal domain"/>
    <property type="match status" value="1"/>
</dbReference>
<evidence type="ECO:0000256" key="4">
    <source>
        <dbReference type="ARBA" id="ARBA00022857"/>
    </source>
</evidence>
<evidence type="ECO:0000256" key="3">
    <source>
        <dbReference type="ARBA" id="ARBA00022723"/>
    </source>
</evidence>
<keyword evidence="14" id="KW-1185">Reference proteome</keyword>
<evidence type="ECO:0000256" key="5">
    <source>
        <dbReference type="ARBA" id="ARBA00023002"/>
    </source>
</evidence>
<dbReference type="PIRSF" id="PIRSF006205">
    <property type="entry name" value="Dxp_reductismrs"/>
    <property type="match status" value="1"/>
</dbReference>
<feature type="binding site" evidence="9">
    <location>
        <position position="214"/>
    </location>
    <ligand>
        <name>1-deoxy-D-xylulose 5-phosphate</name>
        <dbReference type="ChEBI" id="CHEBI:57792"/>
    </ligand>
</feature>
<dbReference type="Proteomes" id="UP000611762">
    <property type="component" value="Unassembled WGS sequence"/>
</dbReference>
<sequence>MKNIVILGATGSIGTQSLEVIEANRGFRAFALSAHSNIAVLETQIRKFRPQFACVTNEEKAAELKIKTADIGTKILAGTAGLEEIAAHPEADTVITGIVGIAGLAPTLAAVEAKKRIGLANKETLVTAGDMVMERAGQTGAEIIPVDSEHSAVFQCLAARVNRDNFDSEVKRILLTASGGPFFGKTKDELTQITAKEALRHPNWSMGAKITVDSATLMNKGLEVIEAKHLFGVPFEKIDVFVHRQSIVHSMVEFADNAVIAQLGAPDMKLPIQYAITYPERLSMHGNEPDLTKTPLTFDKPDFETFRCLPLAISAGKTGGTMPAVLNGANEAAVALFLNGKIRFLDIADLVEGAMCAHKTMKRPSLSQIFEADKWAREYVCAKLHTLH</sequence>
<feature type="binding site" evidence="9">
    <location>
        <position position="148"/>
    </location>
    <ligand>
        <name>1-deoxy-D-xylulose 5-phosphate</name>
        <dbReference type="ChEBI" id="CHEBI:57792"/>
    </ligand>
</feature>
<feature type="domain" description="1-deoxy-D-xylulose 5-phosphate reductoisomerase C-terminal" evidence="11">
    <location>
        <begin position="143"/>
        <end position="231"/>
    </location>
</feature>
<dbReference type="Pfam" id="PF13288">
    <property type="entry name" value="DXPR_C"/>
    <property type="match status" value="1"/>
</dbReference>
<dbReference type="InterPro" id="IPR036291">
    <property type="entry name" value="NAD(P)-bd_dom_sf"/>
</dbReference>
<evidence type="ECO:0000256" key="1">
    <source>
        <dbReference type="ARBA" id="ARBA00005094"/>
    </source>
</evidence>
<dbReference type="Pfam" id="PF02670">
    <property type="entry name" value="DXP_reductoisom"/>
    <property type="match status" value="1"/>
</dbReference>
<dbReference type="GO" id="GO:0030145">
    <property type="term" value="F:manganese ion binding"/>
    <property type="evidence" value="ECO:0007669"/>
    <property type="project" value="TreeGrafter"/>
</dbReference>
<keyword evidence="4 9" id="KW-0521">NADP</keyword>
<dbReference type="HAMAP" id="MF_00183">
    <property type="entry name" value="DXP_reductoisom"/>
    <property type="match status" value="1"/>
</dbReference>
<dbReference type="PANTHER" id="PTHR30525">
    <property type="entry name" value="1-DEOXY-D-XYLULOSE 5-PHOSPHATE REDUCTOISOMERASE"/>
    <property type="match status" value="1"/>
</dbReference>
<organism evidence="13 14">
    <name type="scientific">Congzhengia minquanensis</name>
    <dbReference type="NCBI Taxonomy" id="2763657"/>
    <lineage>
        <taxon>Bacteria</taxon>
        <taxon>Bacillati</taxon>
        <taxon>Bacillota</taxon>
        <taxon>Clostridia</taxon>
        <taxon>Eubacteriales</taxon>
        <taxon>Oscillospiraceae</taxon>
        <taxon>Congzhengia</taxon>
    </lineage>
</organism>
<dbReference type="AlphaFoldDB" id="A0A926HY89"/>
<dbReference type="InterPro" id="IPR013644">
    <property type="entry name" value="DXP_reductoisomerase_C"/>
</dbReference>
<dbReference type="FunFam" id="3.40.50.720:FF:000045">
    <property type="entry name" value="1-deoxy-D-xylulose 5-phosphate reductoisomerase"/>
    <property type="match status" value="1"/>
</dbReference>
<feature type="binding site" evidence="9">
    <location>
        <position position="10"/>
    </location>
    <ligand>
        <name>NADPH</name>
        <dbReference type="ChEBI" id="CHEBI:57783"/>
    </ligand>
</feature>
<comment type="cofactor">
    <cofactor evidence="9">
        <name>Mg(2+)</name>
        <dbReference type="ChEBI" id="CHEBI:18420"/>
    </cofactor>
    <cofactor evidence="9">
        <name>Mn(2+)</name>
        <dbReference type="ChEBI" id="CHEBI:29035"/>
    </cofactor>
</comment>
<reference evidence="13" key="1">
    <citation type="submission" date="2020-08" db="EMBL/GenBank/DDBJ databases">
        <title>Genome public.</title>
        <authorList>
            <person name="Liu C."/>
            <person name="Sun Q."/>
        </authorList>
    </citation>
    <scope>NUCLEOTIDE SEQUENCE</scope>
    <source>
        <strain evidence="13">H8</strain>
    </source>
</reference>
<keyword evidence="9" id="KW-0460">Magnesium</keyword>
<dbReference type="NCBIfam" id="TIGR00243">
    <property type="entry name" value="Dxr"/>
    <property type="match status" value="1"/>
</dbReference>
<dbReference type="NCBIfam" id="NF009114">
    <property type="entry name" value="PRK12464.1"/>
    <property type="match status" value="1"/>
</dbReference>
<dbReference type="Pfam" id="PF08436">
    <property type="entry name" value="DXP_redisom_C"/>
    <property type="match status" value="1"/>
</dbReference>
<evidence type="ECO:0000259" key="11">
    <source>
        <dbReference type="Pfam" id="PF08436"/>
    </source>
</evidence>
<dbReference type="GO" id="GO:0051484">
    <property type="term" value="P:isopentenyl diphosphate biosynthetic process, methylerythritol 4-phosphate pathway involved in terpenoid biosynthetic process"/>
    <property type="evidence" value="ECO:0007669"/>
    <property type="project" value="UniProtKB-ARBA"/>
</dbReference>
<evidence type="ECO:0000256" key="6">
    <source>
        <dbReference type="ARBA" id="ARBA00023211"/>
    </source>
</evidence>
<feature type="binding site" evidence="9">
    <location>
        <position position="223"/>
    </location>
    <ligand>
        <name>1-deoxy-D-xylulose 5-phosphate</name>
        <dbReference type="ChEBI" id="CHEBI:57792"/>
    </ligand>
</feature>
<feature type="binding site" evidence="9">
    <location>
        <position position="13"/>
    </location>
    <ligand>
        <name>NADPH</name>
        <dbReference type="ChEBI" id="CHEBI:57783"/>
    </ligand>
</feature>
<feature type="binding site" evidence="9">
    <location>
        <position position="11"/>
    </location>
    <ligand>
        <name>NADPH</name>
        <dbReference type="ChEBI" id="CHEBI:57783"/>
    </ligand>
</feature>
<comment type="catalytic activity">
    <reaction evidence="8">
        <text>2-C-methyl-D-erythritol 4-phosphate + NADP(+) = 1-deoxy-D-xylulose 5-phosphate + NADPH + H(+)</text>
        <dbReference type="Rhea" id="RHEA:13717"/>
        <dbReference type="ChEBI" id="CHEBI:15378"/>
        <dbReference type="ChEBI" id="CHEBI:57783"/>
        <dbReference type="ChEBI" id="CHEBI:57792"/>
        <dbReference type="ChEBI" id="CHEBI:58262"/>
        <dbReference type="ChEBI" id="CHEBI:58349"/>
        <dbReference type="EC" id="1.1.1.267"/>
    </reaction>
    <physiologicalReaction direction="right-to-left" evidence="8">
        <dbReference type="Rhea" id="RHEA:13719"/>
    </physiologicalReaction>
</comment>
<keyword evidence="7 9" id="KW-0414">Isoprene biosynthesis</keyword>
<feature type="binding site" evidence="9">
    <location>
        <position position="147"/>
    </location>
    <ligand>
        <name>Mn(2+)</name>
        <dbReference type="ChEBI" id="CHEBI:29035"/>
    </ligand>
</feature>
<protein>
    <recommendedName>
        <fullName evidence="9">1-deoxy-D-xylulose 5-phosphate reductoisomerase</fullName>
        <shortName evidence="9">DXP reductoisomerase</shortName>
        <ecNumber evidence="9">1.1.1.267</ecNumber>
    </recommendedName>
    <alternativeName>
        <fullName evidence="9">1-deoxyxylulose-5-phosphate reductoisomerase</fullName>
    </alternativeName>
    <alternativeName>
        <fullName evidence="9">2-C-methyl-D-erythritol 4-phosphate synthase</fullName>
    </alternativeName>
</protein>
<dbReference type="EMBL" id="JACRSU010000001">
    <property type="protein sequence ID" value="MBC8539885.1"/>
    <property type="molecule type" value="Genomic_DNA"/>
</dbReference>
<comment type="caution">
    <text evidence="13">The sequence shown here is derived from an EMBL/GenBank/DDBJ whole genome shotgun (WGS) entry which is preliminary data.</text>
</comment>
<comment type="pathway">
    <text evidence="1 9">Isoprenoid biosynthesis; isopentenyl diphosphate biosynthesis via DXP pathway; isopentenyl diphosphate from 1-deoxy-D-xylulose 5-phosphate: step 1/6.</text>
</comment>
<dbReference type="Gene3D" id="3.40.50.720">
    <property type="entry name" value="NAD(P)-binding Rossmann-like Domain"/>
    <property type="match status" value="1"/>
</dbReference>
<evidence type="ECO:0000259" key="12">
    <source>
        <dbReference type="Pfam" id="PF13288"/>
    </source>
</evidence>
<feature type="binding site" evidence="9">
    <location>
        <position position="12"/>
    </location>
    <ligand>
        <name>NADPH</name>
        <dbReference type="ChEBI" id="CHEBI:57783"/>
    </ligand>
</feature>
<comment type="caution">
    <text evidence="9">Lacks conserved residue(s) required for the propagation of feature annotation.</text>
</comment>
<keyword evidence="3 9" id="KW-0479">Metal-binding</keyword>
<gene>
    <name evidence="9" type="primary">dxr</name>
    <name evidence="13" type="ORF">H8698_02705</name>
</gene>
<keyword evidence="6 9" id="KW-0464">Manganese</keyword>
<feature type="binding site" evidence="9">
    <location>
        <position position="223"/>
    </location>
    <ligand>
        <name>Mn(2+)</name>
        <dbReference type="ChEBI" id="CHEBI:29035"/>
    </ligand>
</feature>
<evidence type="ECO:0000259" key="10">
    <source>
        <dbReference type="Pfam" id="PF02670"/>
    </source>
</evidence>
<feature type="binding site" evidence="9">
    <location>
        <position position="121"/>
    </location>
    <ligand>
        <name>NADPH</name>
        <dbReference type="ChEBI" id="CHEBI:57783"/>
    </ligand>
</feature>
<dbReference type="InterPro" id="IPR036169">
    <property type="entry name" value="DXPR_C_sf"/>
</dbReference>
<dbReference type="InterPro" id="IPR026877">
    <property type="entry name" value="DXPR_C"/>
</dbReference>
<feature type="binding site" evidence="9">
    <location>
        <position position="149"/>
    </location>
    <ligand>
        <name>Mn(2+)</name>
        <dbReference type="ChEBI" id="CHEBI:29035"/>
    </ligand>
</feature>
<evidence type="ECO:0000256" key="2">
    <source>
        <dbReference type="ARBA" id="ARBA00006825"/>
    </source>
</evidence>
<evidence type="ECO:0000256" key="7">
    <source>
        <dbReference type="ARBA" id="ARBA00023229"/>
    </source>
</evidence>
<comment type="function">
    <text evidence="9">Catalyzes the NADPH-dependent rearrangement and reduction of 1-deoxy-D-xylulose-5-phosphate (DXP) to 2-C-methyl-D-erythritol 4-phosphate (MEP).</text>
</comment>
<accession>A0A926HY89</accession>
<proteinExistence type="inferred from homology"/>
<evidence type="ECO:0000256" key="8">
    <source>
        <dbReference type="ARBA" id="ARBA00048543"/>
    </source>
</evidence>
<dbReference type="PANTHER" id="PTHR30525:SF0">
    <property type="entry name" value="1-DEOXY-D-XYLULOSE 5-PHOSPHATE REDUCTOISOMERASE, CHLOROPLASTIC"/>
    <property type="match status" value="1"/>
</dbReference>
<evidence type="ECO:0000256" key="9">
    <source>
        <dbReference type="HAMAP-Rule" id="MF_00183"/>
    </source>
</evidence>
<dbReference type="InterPro" id="IPR003821">
    <property type="entry name" value="DXP_reductoisomerase"/>
</dbReference>
<feature type="domain" description="1-deoxy-D-xylulose 5-phosphate reductoisomerase N-terminal" evidence="10">
    <location>
        <begin position="4"/>
        <end position="129"/>
    </location>
</feature>
<comment type="similarity">
    <text evidence="2 9">Belongs to the DXR family.</text>
</comment>
<feature type="binding site" evidence="9">
    <location>
        <position position="122"/>
    </location>
    <ligand>
        <name>1-deoxy-D-xylulose 5-phosphate</name>
        <dbReference type="ChEBI" id="CHEBI:57792"/>
    </ligand>
</feature>
<feature type="binding site" evidence="9">
    <location>
        <position position="37"/>
    </location>
    <ligand>
        <name>NADPH</name>
        <dbReference type="ChEBI" id="CHEBI:57783"/>
    </ligand>
</feature>
<dbReference type="GO" id="GO:0030604">
    <property type="term" value="F:1-deoxy-D-xylulose-5-phosphate reductoisomerase activity"/>
    <property type="evidence" value="ECO:0007669"/>
    <property type="project" value="UniProtKB-UniRule"/>
</dbReference>
<feature type="binding site" evidence="9">
    <location>
        <position position="149"/>
    </location>
    <ligand>
        <name>1-deoxy-D-xylulose 5-phosphate</name>
        <dbReference type="ChEBI" id="CHEBI:57792"/>
    </ligand>
</feature>
<evidence type="ECO:0000313" key="13">
    <source>
        <dbReference type="EMBL" id="MBC8539885.1"/>
    </source>
</evidence>
<dbReference type="Gene3D" id="1.10.1740.10">
    <property type="match status" value="1"/>
</dbReference>
<dbReference type="InterPro" id="IPR013512">
    <property type="entry name" value="DXP_reductoisomerase_N"/>
</dbReference>
<feature type="domain" description="DXP reductoisomerase C-terminal" evidence="12">
    <location>
        <begin position="263"/>
        <end position="379"/>
    </location>
</feature>
<feature type="binding site" evidence="9">
    <location>
        <position position="207"/>
    </location>
    <ligand>
        <name>NADPH</name>
        <dbReference type="ChEBI" id="CHEBI:57783"/>
    </ligand>
</feature>